<dbReference type="AlphaFoldDB" id="A0A6M1L300"/>
<protein>
    <submittedName>
        <fullName evidence="1">Uncharacterized protein</fullName>
    </submittedName>
</protein>
<evidence type="ECO:0000313" key="2">
    <source>
        <dbReference type="Proteomes" id="UP000479499"/>
    </source>
</evidence>
<gene>
    <name evidence="1" type="ORF">G5B50_05100</name>
</gene>
<reference evidence="1 2" key="1">
    <citation type="submission" date="2020-02" db="EMBL/GenBank/DDBJ databases">
        <title>M-like protein SrM is not crucial to the virulence of a novel isolate of Streptococcus equi subsp. ruminatorum from Macaca mulatta.</title>
        <authorList>
            <person name="Guo G."/>
            <person name="Cheng L."/>
            <person name="Zhang W."/>
        </authorList>
    </citation>
    <scope>NUCLEOTIDE SEQUENCE [LARGE SCALE GENOMIC DNA]</scope>
    <source>
        <strain evidence="1 2">FJ1804</strain>
    </source>
</reference>
<dbReference type="Proteomes" id="UP000479499">
    <property type="component" value="Unassembled WGS sequence"/>
</dbReference>
<sequence length="55" mass="6585">MSYDSAMQWLRDKNFKRDEFDPSKMTDEEIAQLRFTFISPEQAEAVKKELEKRGI</sequence>
<evidence type="ECO:0000313" key="1">
    <source>
        <dbReference type="EMBL" id="NGL84148.1"/>
    </source>
</evidence>
<dbReference type="EMBL" id="JAAKFZ010000010">
    <property type="protein sequence ID" value="NGL84148.1"/>
    <property type="molecule type" value="Genomic_DNA"/>
</dbReference>
<accession>A0A6M1L300</accession>
<proteinExistence type="predicted"/>
<name>A0A6M1L300_9STRE</name>
<dbReference type="RefSeq" id="WP_164336017.1">
    <property type="nucleotide sequence ID" value="NZ_JAAKFZ010000010.1"/>
</dbReference>
<comment type="caution">
    <text evidence="1">The sequence shown here is derived from an EMBL/GenBank/DDBJ whole genome shotgun (WGS) entry which is preliminary data.</text>
</comment>
<organism evidence="1 2">
    <name type="scientific">Streptococcus equi subsp. ruminatorum</name>
    <dbReference type="NCBI Taxonomy" id="254358"/>
    <lineage>
        <taxon>Bacteria</taxon>
        <taxon>Bacillati</taxon>
        <taxon>Bacillota</taxon>
        <taxon>Bacilli</taxon>
        <taxon>Lactobacillales</taxon>
        <taxon>Streptococcaceae</taxon>
        <taxon>Streptococcus</taxon>
    </lineage>
</organism>